<evidence type="ECO:0000313" key="1">
    <source>
        <dbReference type="EMBL" id="NNV54523.1"/>
    </source>
</evidence>
<gene>
    <name evidence="1" type="ORF">GD597_03555</name>
</gene>
<dbReference type="Proteomes" id="UP000598971">
    <property type="component" value="Unassembled WGS sequence"/>
</dbReference>
<dbReference type="EMBL" id="WHPF01000002">
    <property type="protein sequence ID" value="NNV54523.1"/>
    <property type="molecule type" value="Genomic_DNA"/>
</dbReference>
<reference evidence="1" key="1">
    <citation type="submission" date="2019-10" db="EMBL/GenBank/DDBJ databases">
        <title>Draft genome sequence of Panacibacter sp. KCS-6.</title>
        <authorList>
            <person name="Yim K.J."/>
        </authorList>
    </citation>
    <scope>NUCLEOTIDE SEQUENCE</scope>
    <source>
        <strain evidence="1">KCS-6</strain>
    </source>
</reference>
<dbReference type="AlphaFoldDB" id="A0A8J8FAP6"/>
<organism evidence="1 2">
    <name type="scientific">Limnovirga soli</name>
    <dbReference type="NCBI Taxonomy" id="2656915"/>
    <lineage>
        <taxon>Bacteria</taxon>
        <taxon>Pseudomonadati</taxon>
        <taxon>Bacteroidota</taxon>
        <taxon>Chitinophagia</taxon>
        <taxon>Chitinophagales</taxon>
        <taxon>Chitinophagaceae</taxon>
        <taxon>Limnovirga</taxon>
    </lineage>
</organism>
<sequence>MLTLKEIIQTLAHNGDEVYGAICTVKSITGMQCDCSPINGAADILDVRLVADESEEKFVLVPAVGSIVIVEFLTREAAYISMVSKVSEVLYKIGDVFYSATSEGFLLAKGDDTLKKILTKIIESQKQITVLYGNNPDYVKLTEAQTEVNNLLR</sequence>
<name>A0A8J8FAP6_9BACT</name>
<protein>
    <submittedName>
        <fullName evidence="1">Uncharacterized protein</fullName>
    </submittedName>
</protein>
<comment type="caution">
    <text evidence="1">The sequence shown here is derived from an EMBL/GenBank/DDBJ whole genome shotgun (WGS) entry which is preliminary data.</text>
</comment>
<keyword evidence="2" id="KW-1185">Reference proteome</keyword>
<evidence type="ECO:0000313" key="2">
    <source>
        <dbReference type="Proteomes" id="UP000598971"/>
    </source>
</evidence>
<dbReference type="RefSeq" id="WP_171606440.1">
    <property type="nucleotide sequence ID" value="NZ_WHPF01000002.1"/>
</dbReference>
<accession>A0A8J8FAP6</accession>
<proteinExistence type="predicted"/>